<dbReference type="EMBL" id="JAMKPW020000040">
    <property type="protein sequence ID" value="KAK8198608.1"/>
    <property type="molecule type" value="Genomic_DNA"/>
</dbReference>
<evidence type="ECO:0000313" key="1">
    <source>
        <dbReference type="EMBL" id="KAK8198608.1"/>
    </source>
</evidence>
<comment type="caution">
    <text evidence="1">The sequence shown here is derived from an EMBL/GenBank/DDBJ whole genome shotgun (WGS) entry which is preliminary data.</text>
</comment>
<organism evidence="1 2">
    <name type="scientific">Zalaria obscura</name>
    <dbReference type="NCBI Taxonomy" id="2024903"/>
    <lineage>
        <taxon>Eukaryota</taxon>
        <taxon>Fungi</taxon>
        <taxon>Dikarya</taxon>
        <taxon>Ascomycota</taxon>
        <taxon>Pezizomycotina</taxon>
        <taxon>Dothideomycetes</taxon>
        <taxon>Dothideomycetidae</taxon>
        <taxon>Dothideales</taxon>
        <taxon>Zalariaceae</taxon>
        <taxon>Zalaria</taxon>
    </lineage>
</organism>
<protein>
    <submittedName>
        <fullName evidence="1">U3 small nucleolar RNA-associated protein 7</fullName>
    </submittedName>
</protein>
<accession>A0ACC3S6K3</accession>
<reference evidence="1" key="1">
    <citation type="submission" date="2024-02" db="EMBL/GenBank/DDBJ databases">
        <title>Metagenome Assembled Genome of Zalaria obscura JY119.</title>
        <authorList>
            <person name="Vighnesh L."/>
            <person name="Jagadeeshwari U."/>
            <person name="Venkata Ramana C."/>
            <person name="Sasikala C."/>
        </authorList>
    </citation>
    <scope>NUCLEOTIDE SEQUENCE</scope>
    <source>
        <strain evidence="1">JY119</strain>
    </source>
</reference>
<keyword evidence="2" id="KW-1185">Reference proteome</keyword>
<gene>
    <name evidence="1" type="primary">utp7</name>
    <name evidence="1" type="ORF">M8818_006475</name>
</gene>
<name>A0ACC3S6K3_9PEZI</name>
<sequence>MASGGPSRVAVAPTSRAAGAPTAALDPEAAALRKRAEEAKKAYGRGKSIQIRNIKDKKLRGNLRALEDRYQDATLKAKDAEILLENTSGYLEPEGELERTYKVRQQDILNDVAIETAKSGFELKLEGLGPYTANYTRNGRELLLAGRKGHIATMDWRDGKIGCELQLGETVRDAKWLHNNQYFAVAQKKYVYIYDHAGVEIHNLQDHVDVTNMEFLPFHFLLATIGNAGYLKYQDTSTGKLVMQMPTKQGSPTAFGQNPHNAIIHVGHQNGTVSLWSPNDTKPLVKMLPHRGPVRALAVDREGHYMVSTGQDSKMAVWDIRMFKEVNNYFLRQPGTSLAISDRNLTAVGWGTQVSIWRDLFNKNVNDQTKVQSPYMSWGGEGQRVERVSWCPYEDVLGIGHDKGFSSALVPGAGEANFDALEANPYENTKQRQQAEVKALLNKLQPEMISLNPDFIGNLDLASAEQRKKERDLDRKPEDPVANLKNRGRGKNSSLRKYLRKKGTKNIIDERKVRIQELRKEQAKREKERRGQKDIELGPALARFARKGP</sequence>
<proteinExistence type="predicted"/>
<dbReference type="Proteomes" id="UP001320706">
    <property type="component" value="Unassembled WGS sequence"/>
</dbReference>
<evidence type="ECO:0000313" key="2">
    <source>
        <dbReference type="Proteomes" id="UP001320706"/>
    </source>
</evidence>